<feature type="coiled-coil region" evidence="1">
    <location>
        <begin position="142"/>
        <end position="179"/>
    </location>
</feature>
<accession>A0ABD3UA09</accession>
<evidence type="ECO:0000313" key="3">
    <source>
        <dbReference type="Proteomes" id="UP001634393"/>
    </source>
</evidence>
<dbReference type="AlphaFoldDB" id="A0ABD3UA09"/>
<gene>
    <name evidence="2" type="ORF">ACJIZ3_002726</name>
</gene>
<proteinExistence type="predicted"/>
<protein>
    <submittedName>
        <fullName evidence="2">Uncharacterized protein</fullName>
    </submittedName>
</protein>
<evidence type="ECO:0000256" key="1">
    <source>
        <dbReference type="SAM" id="Coils"/>
    </source>
</evidence>
<reference evidence="2 3" key="1">
    <citation type="submission" date="2024-12" db="EMBL/GenBank/DDBJ databases">
        <title>The unique morphological basis and parallel evolutionary history of personate flowers in Penstemon.</title>
        <authorList>
            <person name="Depatie T.H."/>
            <person name="Wessinger C.A."/>
        </authorList>
    </citation>
    <scope>NUCLEOTIDE SEQUENCE [LARGE SCALE GENOMIC DNA]</scope>
    <source>
        <strain evidence="2">WTNN_2</strain>
        <tissue evidence="2">Leaf</tissue>
    </source>
</reference>
<keyword evidence="3" id="KW-1185">Reference proteome</keyword>
<keyword evidence="1" id="KW-0175">Coiled coil</keyword>
<dbReference type="PANTHER" id="PTHR37614:SF2">
    <property type="entry name" value="OS02G0121400 PROTEIN"/>
    <property type="match status" value="1"/>
</dbReference>
<comment type="caution">
    <text evidence="2">The sequence shown here is derived from an EMBL/GenBank/DDBJ whole genome shotgun (WGS) entry which is preliminary data.</text>
</comment>
<evidence type="ECO:0000313" key="2">
    <source>
        <dbReference type="EMBL" id="KAL3845323.1"/>
    </source>
</evidence>
<dbReference type="EMBL" id="JBJXBP010000002">
    <property type="protein sequence ID" value="KAL3845323.1"/>
    <property type="molecule type" value="Genomic_DNA"/>
</dbReference>
<dbReference type="PANTHER" id="PTHR37614">
    <property type="entry name" value="OS02G0121400 PROTEIN"/>
    <property type="match status" value="1"/>
</dbReference>
<name>A0ABD3UA09_9LAMI</name>
<sequence>MKLSIIGSSNYCSSKNNTLFDSATDDELFVAQILLDLKDTWAPFKWGCTRKRSALLDEGAPSSSRAPSPLSVSVQDEIQEKMNQVIVKEDRKDGSAAVAGLASASATTASPDTPLSFVPSESDEFYRRSSKKRSREYYVDMIEKLTKRRDCLRGEIENVKKYHNKLKVYNSELKAVKQEVLKSFPRKEETQKETNRVMNHEMELAQHYGIKMVQHHQPSISDQTVQNFQYSFSPITAQLYPPNNGFGSVNHVGPIGIPDLNLSLEENFGGDQSQPLDTQRAIAERQARCAEARRMRRGIIKIKSMRSACGIKLPKHS</sequence>
<organism evidence="2 3">
    <name type="scientific">Penstemon smallii</name>
    <dbReference type="NCBI Taxonomy" id="265156"/>
    <lineage>
        <taxon>Eukaryota</taxon>
        <taxon>Viridiplantae</taxon>
        <taxon>Streptophyta</taxon>
        <taxon>Embryophyta</taxon>
        <taxon>Tracheophyta</taxon>
        <taxon>Spermatophyta</taxon>
        <taxon>Magnoliopsida</taxon>
        <taxon>eudicotyledons</taxon>
        <taxon>Gunneridae</taxon>
        <taxon>Pentapetalae</taxon>
        <taxon>asterids</taxon>
        <taxon>lamiids</taxon>
        <taxon>Lamiales</taxon>
        <taxon>Plantaginaceae</taxon>
        <taxon>Cheloneae</taxon>
        <taxon>Penstemon</taxon>
    </lineage>
</organism>
<dbReference type="Proteomes" id="UP001634393">
    <property type="component" value="Unassembled WGS sequence"/>
</dbReference>